<accession>A0AAE2R7G8</accession>
<name>A0AAE2R7G8_AGRVI</name>
<dbReference type="Proteomes" id="UP000655037">
    <property type="component" value="Unassembled WGS sequence"/>
</dbReference>
<dbReference type="EMBL" id="JACXXJ020000002">
    <property type="protein sequence ID" value="MBF2712928.1"/>
    <property type="molecule type" value="Genomic_DNA"/>
</dbReference>
<reference evidence="1" key="1">
    <citation type="submission" date="2020-11" db="EMBL/GenBank/DDBJ databases">
        <title>Agrobacterium vitis strain K377 genome.</title>
        <authorList>
            <person name="Xi H."/>
        </authorList>
    </citation>
    <scope>NUCLEOTIDE SEQUENCE</scope>
    <source>
        <strain evidence="1">K377</strain>
        <plasmid evidence="1">unnamed2</plasmid>
    </source>
</reference>
<protein>
    <submittedName>
        <fullName evidence="1">Uncharacterized protein</fullName>
    </submittedName>
</protein>
<gene>
    <name evidence="1" type="ORF">IEI95_001485</name>
</gene>
<organism evidence="1 2">
    <name type="scientific">Agrobacterium vitis</name>
    <name type="common">Rhizobium vitis</name>
    <dbReference type="NCBI Taxonomy" id="373"/>
    <lineage>
        <taxon>Bacteria</taxon>
        <taxon>Pseudomonadati</taxon>
        <taxon>Pseudomonadota</taxon>
        <taxon>Alphaproteobacteria</taxon>
        <taxon>Hyphomicrobiales</taxon>
        <taxon>Rhizobiaceae</taxon>
        <taxon>Rhizobium/Agrobacterium group</taxon>
        <taxon>Agrobacterium</taxon>
    </lineage>
</organism>
<dbReference type="AlphaFoldDB" id="A0AAE2R7G8"/>
<evidence type="ECO:0000313" key="1">
    <source>
        <dbReference type="EMBL" id="MBF2712928.1"/>
    </source>
</evidence>
<evidence type="ECO:0000313" key="2">
    <source>
        <dbReference type="Proteomes" id="UP000655037"/>
    </source>
</evidence>
<keyword evidence="1" id="KW-0614">Plasmid</keyword>
<comment type="caution">
    <text evidence="1">The sequence shown here is derived from an EMBL/GenBank/DDBJ whole genome shotgun (WGS) entry which is preliminary data.</text>
</comment>
<proteinExistence type="predicted"/>
<geneLocation type="plasmid" evidence="1">
    <name>unnamed2</name>
</geneLocation>
<sequence>MGGQPFLRSLPARREMDEVGAVARAVEDTATADRRTFDDGEHQAGFQRKCAVDADRNNTAAAIVAFVEREAGRQADVAGAALVLLAYQPASAVVGLPLCRGRNYAE</sequence>